<evidence type="ECO:0000259" key="5">
    <source>
        <dbReference type="Pfam" id="PF01266"/>
    </source>
</evidence>
<dbReference type="Gene3D" id="3.30.9.10">
    <property type="entry name" value="D-Amino Acid Oxidase, subunit A, domain 2"/>
    <property type="match status" value="1"/>
</dbReference>
<accession>A0ABT1HUA8</accession>
<evidence type="ECO:0000313" key="6">
    <source>
        <dbReference type="EMBL" id="MCP2259113.1"/>
    </source>
</evidence>
<comment type="cofactor">
    <cofactor evidence="1">
        <name>FAD</name>
        <dbReference type="ChEBI" id="CHEBI:57692"/>
    </cofactor>
</comment>
<dbReference type="InterPro" id="IPR045170">
    <property type="entry name" value="MTOX"/>
</dbReference>
<evidence type="ECO:0000313" key="7">
    <source>
        <dbReference type="Proteomes" id="UP001205311"/>
    </source>
</evidence>
<evidence type="ECO:0000256" key="2">
    <source>
        <dbReference type="ARBA" id="ARBA00022630"/>
    </source>
</evidence>
<comment type="caution">
    <text evidence="6">The sequence shown here is derived from an EMBL/GenBank/DDBJ whole genome shotgun (WGS) entry which is preliminary data.</text>
</comment>
<dbReference type="SUPFAM" id="SSF54373">
    <property type="entry name" value="FAD-linked reductases, C-terminal domain"/>
    <property type="match status" value="1"/>
</dbReference>
<dbReference type="PANTHER" id="PTHR10961:SF7">
    <property type="entry name" value="FAD DEPENDENT OXIDOREDUCTASE DOMAIN-CONTAINING PROTEIN"/>
    <property type="match status" value="1"/>
</dbReference>
<evidence type="ECO:0000256" key="1">
    <source>
        <dbReference type="ARBA" id="ARBA00001974"/>
    </source>
</evidence>
<proteinExistence type="predicted"/>
<keyword evidence="3" id="KW-0274">FAD</keyword>
<sequence>MRTAHDVVVIGLGGMGSAAAWSLAARSLAGRSLRVLGLEQFGPAHDRGSSHGGSRIIRHAYFEDPAYVPLVLRAHELWEAVEREAGRRLLWPTGGLMVGRPDGPLVAGSRHSARRWDLPHEILDAREIRARFPVFAPRRDEVGLFEARAGIVAPEAAVTAHLELAAKAGADLRFGCRVLRWEALPGGEGVRVVTSEGDHHAGHAVICPGAWAPDLLANLGVPFTVERQVQFWFSPRGGTSPYTRLPIFIWEDESGERFYGVPPHAGSPDGVKVAFYRRTDVCTADAVDRVVRQDEVDAIARHVESRVPTLPGTFLRATTCLYTNTPDRHFVIATHPDHPQVTVACGFSGHGFKFVPVVAEILTDLVTTGRTPHPIALFDPRRDFRPPP</sequence>
<gene>
    <name evidence="6" type="ORF">LX15_002814</name>
</gene>
<dbReference type="InterPro" id="IPR006076">
    <property type="entry name" value="FAD-dep_OxRdtase"/>
</dbReference>
<reference evidence="6 7" key="1">
    <citation type="submission" date="2022-06" db="EMBL/GenBank/DDBJ databases">
        <title>Genomic Encyclopedia of Archaeal and Bacterial Type Strains, Phase II (KMG-II): from individual species to whole genera.</title>
        <authorList>
            <person name="Goeker M."/>
        </authorList>
    </citation>
    <scope>NUCLEOTIDE SEQUENCE [LARGE SCALE GENOMIC DNA]</scope>
    <source>
        <strain evidence="6 7">DSM 40477</strain>
    </source>
</reference>
<keyword evidence="7" id="KW-1185">Reference proteome</keyword>
<evidence type="ECO:0000256" key="4">
    <source>
        <dbReference type="ARBA" id="ARBA00023002"/>
    </source>
</evidence>
<evidence type="ECO:0000256" key="3">
    <source>
        <dbReference type="ARBA" id="ARBA00022827"/>
    </source>
</evidence>
<dbReference type="EMBL" id="JAMTCP010000013">
    <property type="protein sequence ID" value="MCP2259113.1"/>
    <property type="molecule type" value="Genomic_DNA"/>
</dbReference>
<dbReference type="SUPFAM" id="SSF51905">
    <property type="entry name" value="FAD/NAD(P)-binding domain"/>
    <property type="match status" value="1"/>
</dbReference>
<dbReference type="Pfam" id="PF01266">
    <property type="entry name" value="DAO"/>
    <property type="match status" value="1"/>
</dbReference>
<protein>
    <submittedName>
        <fullName evidence="6">Sarcosine oxidase</fullName>
    </submittedName>
</protein>
<dbReference type="InterPro" id="IPR036188">
    <property type="entry name" value="FAD/NAD-bd_sf"/>
</dbReference>
<dbReference type="NCBIfam" id="NF008425">
    <property type="entry name" value="PRK11259.1"/>
    <property type="match status" value="1"/>
</dbReference>
<dbReference type="Proteomes" id="UP001205311">
    <property type="component" value="Unassembled WGS sequence"/>
</dbReference>
<name>A0ABT1HUA8_STRSD</name>
<feature type="domain" description="FAD dependent oxidoreductase" evidence="5">
    <location>
        <begin position="6"/>
        <end position="365"/>
    </location>
</feature>
<dbReference type="Gene3D" id="3.50.50.60">
    <property type="entry name" value="FAD/NAD(P)-binding domain"/>
    <property type="match status" value="1"/>
</dbReference>
<dbReference type="PANTHER" id="PTHR10961">
    <property type="entry name" value="PEROXISOMAL SARCOSINE OXIDASE"/>
    <property type="match status" value="1"/>
</dbReference>
<keyword evidence="4" id="KW-0560">Oxidoreductase</keyword>
<keyword evidence="2" id="KW-0285">Flavoprotein</keyword>
<organism evidence="6 7">
    <name type="scientific">Streptoalloteichus tenebrarius (strain ATCC 17920 / DSM 40477 / JCM 4838 / CBS 697.72 / NBRC 16177 / NCIMB 11028 / NRRL B-12390 / A12253. 1 / ISP 5477)</name>
    <name type="common">Streptomyces tenebrarius</name>
    <dbReference type="NCBI Taxonomy" id="1933"/>
    <lineage>
        <taxon>Bacteria</taxon>
        <taxon>Bacillati</taxon>
        <taxon>Actinomycetota</taxon>
        <taxon>Actinomycetes</taxon>
        <taxon>Pseudonocardiales</taxon>
        <taxon>Pseudonocardiaceae</taxon>
        <taxon>Streptoalloteichus</taxon>
    </lineage>
</organism>
<dbReference type="RefSeq" id="WP_253670023.1">
    <property type="nucleotide sequence ID" value="NZ_JAMTCP010000013.1"/>
</dbReference>